<keyword evidence="3" id="KW-1133">Transmembrane helix</keyword>
<accession>A3ZND0</accession>
<dbReference type="PANTHER" id="PTHR22946:SF9">
    <property type="entry name" value="POLYKETIDE TRANSFERASE AF380"/>
    <property type="match status" value="1"/>
</dbReference>
<feature type="transmembrane region" description="Helical" evidence="3">
    <location>
        <begin position="58"/>
        <end position="79"/>
    </location>
</feature>
<dbReference type="OrthoDB" id="290408at2"/>
<dbReference type="EMBL" id="AANZ01000003">
    <property type="protein sequence ID" value="EAQ81825.1"/>
    <property type="molecule type" value="Genomic_DNA"/>
</dbReference>
<evidence type="ECO:0000256" key="3">
    <source>
        <dbReference type="SAM" id="Phobius"/>
    </source>
</evidence>
<keyword evidence="1" id="KW-0378">Hydrolase</keyword>
<dbReference type="SUPFAM" id="SSF53474">
    <property type="entry name" value="alpha/beta-Hydrolases"/>
    <property type="match status" value="1"/>
</dbReference>
<dbReference type="HOGENOM" id="CLU_663369_0_0_0"/>
<feature type="region of interest" description="Disordered" evidence="2">
    <location>
        <begin position="392"/>
        <end position="414"/>
    </location>
</feature>
<evidence type="ECO:0000313" key="4">
    <source>
        <dbReference type="EMBL" id="EAQ81825.1"/>
    </source>
</evidence>
<keyword evidence="3" id="KW-0472">Membrane</keyword>
<keyword evidence="3" id="KW-0812">Transmembrane</keyword>
<protein>
    <recommendedName>
        <fullName evidence="6">Peptidase S9 prolyl oligopeptidase catalytic domain-containing protein</fullName>
    </recommendedName>
</protein>
<sequence length="414" mass="46000">MSIYFTCANCGRPFDVAEETVGQTFTCDVCEASLMVPATSQPRPEQEGELSVRQFKKLIRFVAIFFVLAFSAGTIGQFWTLLWDDPLAKQAEESKLRAVNAKRKAEFEVRNAVENRLPNIAYPDLPPPGAFTETPPFNFPTTWVQSKTGEGPGSRMQLRIYLPPGEHADKTLSCVVMPPARANVVAGYPVFPTASFFEAKPFVEAGYVVIVFSLDGQLPKDAFDLPKDEYKKYLNRARKRFDDACFGVANGRAAIEYAVRNLPQVDPQQIYVAGIEAAGSAALLLAENEPRLAGCIALAPCIDIEERAREYLSPWDSVDREQLPSSHADRIQCPVFLFDGKGDPAETIDEIPFFYELLKEHHVNVTLDQVESKDMEGSIMDIGVSHAVDWLKQQADPMKDNSEQPEPTPPSVDD</sequence>
<dbReference type="RefSeq" id="WP_002651253.1">
    <property type="nucleotide sequence ID" value="NZ_CH672376.1"/>
</dbReference>
<dbReference type="eggNOG" id="ENOG50331UY">
    <property type="taxonomic scope" value="Bacteria"/>
</dbReference>
<organism evidence="4 5">
    <name type="scientific">Blastopirellula marina DSM 3645</name>
    <dbReference type="NCBI Taxonomy" id="314230"/>
    <lineage>
        <taxon>Bacteria</taxon>
        <taxon>Pseudomonadati</taxon>
        <taxon>Planctomycetota</taxon>
        <taxon>Planctomycetia</taxon>
        <taxon>Pirellulales</taxon>
        <taxon>Pirellulaceae</taxon>
        <taxon>Blastopirellula</taxon>
    </lineage>
</organism>
<dbReference type="GO" id="GO:0052689">
    <property type="term" value="F:carboxylic ester hydrolase activity"/>
    <property type="evidence" value="ECO:0007669"/>
    <property type="project" value="UniProtKB-ARBA"/>
</dbReference>
<reference evidence="4 5" key="1">
    <citation type="submission" date="2006-02" db="EMBL/GenBank/DDBJ databases">
        <authorList>
            <person name="Amann R."/>
            <person name="Ferriera S."/>
            <person name="Johnson J."/>
            <person name="Kravitz S."/>
            <person name="Halpern A."/>
            <person name="Remington K."/>
            <person name="Beeson K."/>
            <person name="Tran B."/>
            <person name="Rogers Y.-H."/>
            <person name="Friedman R."/>
            <person name="Venter J.C."/>
        </authorList>
    </citation>
    <scope>NUCLEOTIDE SEQUENCE [LARGE SCALE GENOMIC DNA]</scope>
    <source>
        <strain evidence="4 5">DSM 3645</strain>
    </source>
</reference>
<dbReference type="InterPro" id="IPR029058">
    <property type="entry name" value="AB_hydrolase_fold"/>
</dbReference>
<dbReference type="Proteomes" id="UP000004358">
    <property type="component" value="Unassembled WGS sequence"/>
</dbReference>
<dbReference type="Gene3D" id="2.20.28.160">
    <property type="match status" value="1"/>
</dbReference>
<evidence type="ECO:0008006" key="6">
    <source>
        <dbReference type="Google" id="ProtNLM"/>
    </source>
</evidence>
<gene>
    <name evidence="4" type="ORF">DSM3645_16775</name>
</gene>
<evidence type="ECO:0000256" key="1">
    <source>
        <dbReference type="ARBA" id="ARBA00022801"/>
    </source>
</evidence>
<dbReference type="AlphaFoldDB" id="A3ZND0"/>
<dbReference type="STRING" id="314230.DSM3645_16775"/>
<dbReference type="Gene3D" id="3.40.50.1820">
    <property type="entry name" value="alpha/beta hydrolase"/>
    <property type="match status" value="1"/>
</dbReference>
<dbReference type="PANTHER" id="PTHR22946">
    <property type="entry name" value="DIENELACTONE HYDROLASE DOMAIN-CONTAINING PROTEIN-RELATED"/>
    <property type="match status" value="1"/>
</dbReference>
<evidence type="ECO:0000256" key="2">
    <source>
        <dbReference type="SAM" id="MobiDB-lite"/>
    </source>
</evidence>
<name>A3ZND0_9BACT</name>
<comment type="caution">
    <text evidence="4">The sequence shown here is derived from an EMBL/GenBank/DDBJ whole genome shotgun (WGS) entry which is preliminary data.</text>
</comment>
<evidence type="ECO:0000313" key="5">
    <source>
        <dbReference type="Proteomes" id="UP000004358"/>
    </source>
</evidence>
<dbReference type="InterPro" id="IPR050261">
    <property type="entry name" value="FrsA_esterase"/>
</dbReference>
<proteinExistence type="predicted"/>